<dbReference type="Pfam" id="PF14415">
    <property type="entry name" value="DUF4424"/>
    <property type="match status" value="1"/>
</dbReference>
<evidence type="ECO:0000313" key="2">
    <source>
        <dbReference type="EMBL" id="AOH83139.1"/>
    </source>
</evidence>
<name>A0A1B3Z6U2_9SPHN</name>
<organism evidence="2 3">
    <name type="scientific">Sphingomonas panacis</name>
    <dbReference type="NCBI Taxonomy" id="1560345"/>
    <lineage>
        <taxon>Bacteria</taxon>
        <taxon>Pseudomonadati</taxon>
        <taxon>Pseudomonadota</taxon>
        <taxon>Alphaproteobacteria</taxon>
        <taxon>Sphingomonadales</taxon>
        <taxon>Sphingomonadaceae</taxon>
        <taxon>Sphingomonas</taxon>
    </lineage>
</organism>
<sequence length="149" mass="16497">MRRTYHWTQLFPAGRDLPIEHSYAPGTGGSIGTQLTTPGFRNDPAGKAYLARYCTDAAFLAGIDRFVRAAGSADATLPEVRVQYVLTTGANWRAPIGSFRLAVDKAAPENPVSFCADGARKISPTRFEVRHRNWRPTRDPDILIIKPRL</sequence>
<feature type="domain" description="DUF4424" evidence="1">
    <location>
        <begin position="2"/>
        <end position="143"/>
    </location>
</feature>
<evidence type="ECO:0000259" key="1">
    <source>
        <dbReference type="Pfam" id="PF14415"/>
    </source>
</evidence>
<evidence type="ECO:0000313" key="3">
    <source>
        <dbReference type="Proteomes" id="UP000094256"/>
    </source>
</evidence>
<reference evidence="2 3" key="1">
    <citation type="submission" date="2016-01" db="EMBL/GenBank/DDBJ databases">
        <title>Complete genome and mega plasmid sequence of Sphingomonas panacis DCY99 elicits systemic resistance in rice to Xanthomonas oryzae.</title>
        <authorList>
            <person name="Kim Y.J."/>
            <person name="Yang D.C."/>
            <person name="Sing P."/>
        </authorList>
    </citation>
    <scope>NUCLEOTIDE SEQUENCE [LARGE SCALE GENOMIC DNA]</scope>
    <source>
        <strain evidence="2 3">DCY99</strain>
    </source>
</reference>
<dbReference type="Proteomes" id="UP000094256">
    <property type="component" value="Chromosome"/>
</dbReference>
<gene>
    <name evidence="2" type="ORF">AWL63_03265</name>
</gene>
<keyword evidence="3" id="KW-1185">Reference proteome</keyword>
<dbReference type="STRING" id="1560345.AWL63_03265"/>
<proteinExistence type="predicted"/>
<dbReference type="KEGG" id="span:AWL63_03265"/>
<dbReference type="InterPro" id="IPR025538">
    <property type="entry name" value="DUF4424"/>
</dbReference>
<dbReference type="AlphaFoldDB" id="A0A1B3Z6U2"/>
<dbReference type="Gene3D" id="2.60.40.3680">
    <property type="match status" value="1"/>
</dbReference>
<protein>
    <recommendedName>
        <fullName evidence="1">DUF4424 domain-containing protein</fullName>
    </recommendedName>
</protein>
<dbReference type="OrthoDB" id="7299818at2"/>
<accession>A0A1B3Z6U2</accession>
<dbReference type="EMBL" id="CP014168">
    <property type="protein sequence ID" value="AOH83139.1"/>
    <property type="molecule type" value="Genomic_DNA"/>
</dbReference>
<dbReference type="RefSeq" id="WP_069203722.1">
    <property type="nucleotide sequence ID" value="NZ_CP014168.1"/>
</dbReference>